<comment type="subcellular location">
    <subcellularLocation>
        <location evidence="1">Nucleus</location>
    </subcellularLocation>
</comment>
<sequence length="306" mass="35872">MDSSSGYLPLPLNHYVGVKFRPTDQQLLHYLHCKIYGQPYFQGAVFDFDLYGGVEPWEIWQSFGGIDGEDLYFFTKLKRSTTNSGNLSTHINRKIGLVNGTWSGENSASPIYVNKDHEQIIGYRKRFRYENESLEEHHGEWIMHEYSLHPDYLRCEGVDPNYVLCRIRKNQRAKRKLETESELKQSNKKRMKVREISNNERPKAKTKTKKRCDELQPIDQRAIICETIYNSDIRHDVNTHQDITVVDHVPNMTTNQDNINENTSLGTKEYVPCMSTDNELRDEFNNVDFSTYFQNNFNETSCTFKV</sequence>
<evidence type="ECO:0000259" key="6">
    <source>
        <dbReference type="PROSITE" id="PS51005"/>
    </source>
</evidence>
<dbReference type="PANTHER" id="PTHR31989">
    <property type="entry name" value="NAC DOMAIN-CONTAINING PROTEIN 82-RELATED"/>
    <property type="match status" value="1"/>
</dbReference>
<dbReference type="GO" id="GO:0006355">
    <property type="term" value="P:regulation of DNA-templated transcription"/>
    <property type="evidence" value="ECO:0007669"/>
    <property type="project" value="InterPro"/>
</dbReference>
<keyword evidence="8" id="KW-1185">Reference proteome</keyword>
<protein>
    <recommendedName>
        <fullName evidence="6">NAC domain-containing protein</fullName>
    </recommendedName>
</protein>
<keyword evidence="4" id="KW-0804">Transcription</keyword>
<dbReference type="KEGG" id="csv:101203005"/>
<evidence type="ECO:0000256" key="3">
    <source>
        <dbReference type="ARBA" id="ARBA00023125"/>
    </source>
</evidence>
<evidence type="ECO:0000256" key="5">
    <source>
        <dbReference type="ARBA" id="ARBA00023242"/>
    </source>
</evidence>
<dbReference type="InterPro" id="IPR003441">
    <property type="entry name" value="NAC-dom"/>
</dbReference>
<dbReference type="EMBL" id="CM002925">
    <property type="protein sequence ID" value="KGN54288.1"/>
    <property type="molecule type" value="Genomic_DNA"/>
</dbReference>
<evidence type="ECO:0000256" key="1">
    <source>
        <dbReference type="ARBA" id="ARBA00004123"/>
    </source>
</evidence>
<dbReference type="OrthoDB" id="774757at2759"/>
<dbReference type="eggNOG" id="ENOG502S3PH">
    <property type="taxonomic scope" value="Eukaryota"/>
</dbReference>
<feature type="domain" description="NAC" evidence="6">
    <location>
        <begin position="14"/>
        <end position="170"/>
    </location>
</feature>
<keyword evidence="2" id="KW-0805">Transcription regulation</keyword>
<dbReference type="STRING" id="3659.A0A0A0KXM1"/>
<dbReference type="GO" id="GO:0003677">
    <property type="term" value="F:DNA binding"/>
    <property type="evidence" value="ECO:0007669"/>
    <property type="project" value="UniProtKB-KW"/>
</dbReference>
<reference evidence="7 8" key="2">
    <citation type="journal article" date="2009" name="PLoS ONE">
        <title>An integrated genetic and cytogenetic map of the cucumber genome.</title>
        <authorList>
            <person name="Ren Y."/>
            <person name="Zhang Z."/>
            <person name="Liu J."/>
            <person name="Staub J.E."/>
            <person name="Han Y."/>
            <person name="Cheng Z."/>
            <person name="Li X."/>
            <person name="Lu J."/>
            <person name="Miao H."/>
            <person name="Kang H."/>
            <person name="Xie B."/>
            <person name="Gu X."/>
            <person name="Wang X."/>
            <person name="Du Y."/>
            <person name="Jin W."/>
            <person name="Huang S."/>
        </authorList>
    </citation>
    <scope>NUCLEOTIDE SEQUENCE [LARGE SCALE GENOMIC DNA]</scope>
    <source>
        <strain evidence="8">cv. 9930</strain>
    </source>
</reference>
<accession>A0A0A0KXM1</accession>
<reference evidence="7 8" key="4">
    <citation type="journal article" date="2011" name="BMC Genomics">
        <title>RNA-Seq improves annotation of protein-coding genes in the cucumber genome.</title>
        <authorList>
            <person name="Li Z."/>
            <person name="Zhang Z."/>
            <person name="Yan P."/>
            <person name="Huang S."/>
            <person name="Fei Z."/>
            <person name="Lin K."/>
        </authorList>
    </citation>
    <scope>NUCLEOTIDE SEQUENCE [LARGE SCALE GENOMIC DNA]</scope>
    <source>
        <strain evidence="8">cv. 9930</strain>
    </source>
</reference>
<keyword evidence="5" id="KW-0539">Nucleus</keyword>
<dbReference type="OMA" id="IICETIY"/>
<dbReference type="PROSITE" id="PS51005">
    <property type="entry name" value="NAC"/>
    <property type="match status" value="1"/>
</dbReference>
<evidence type="ECO:0000256" key="2">
    <source>
        <dbReference type="ARBA" id="ARBA00023015"/>
    </source>
</evidence>
<dbReference type="SUPFAM" id="SSF101941">
    <property type="entry name" value="NAC domain"/>
    <property type="match status" value="1"/>
</dbReference>
<gene>
    <name evidence="7" type="ORF">Csa_4G296900</name>
</gene>
<proteinExistence type="predicted"/>
<reference evidence="7 8" key="1">
    <citation type="journal article" date="2009" name="Nat. Genet.">
        <title>The genome of the cucumber, Cucumis sativus L.</title>
        <authorList>
            <person name="Huang S."/>
            <person name="Li R."/>
            <person name="Zhang Z."/>
            <person name="Li L."/>
            <person name="Gu X."/>
            <person name="Fan W."/>
            <person name="Lucas W.J."/>
            <person name="Wang X."/>
            <person name="Xie B."/>
            <person name="Ni P."/>
            <person name="Ren Y."/>
            <person name="Zhu H."/>
            <person name="Li J."/>
            <person name="Lin K."/>
            <person name="Jin W."/>
            <person name="Fei Z."/>
            <person name="Li G."/>
            <person name="Staub J."/>
            <person name="Kilian A."/>
            <person name="van der Vossen E.A."/>
            <person name="Wu Y."/>
            <person name="Guo J."/>
            <person name="He J."/>
            <person name="Jia Z."/>
            <person name="Ren Y."/>
            <person name="Tian G."/>
            <person name="Lu Y."/>
            <person name="Ruan J."/>
            <person name="Qian W."/>
            <person name="Wang M."/>
            <person name="Huang Q."/>
            <person name="Li B."/>
            <person name="Xuan Z."/>
            <person name="Cao J."/>
            <person name="Asan"/>
            <person name="Wu Z."/>
            <person name="Zhang J."/>
            <person name="Cai Q."/>
            <person name="Bai Y."/>
            <person name="Zhao B."/>
            <person name="Han Y."/>
            <person name="Li Y."/>
            <person name="Li X."/>
            <person name="Wang S."/>
            <person name="Shi Q."/>
            <person name="Liu S."/>
            <person name="Cho W.K."/>
            <person name="Kim J.Y."/>
            <person name="Xu Y."/>
            <person name="Heller-Uszynska K."/>
            <person name="Miao H."/>
            <person name="Cheng Z."/>
            <person name="Zhang S."/>
            <person name="Wu J."/>
            <person name="Yang Y."/>
            <person name="Kang H."/>
            <person name="Li M."/>
            <person name="Liang H."/>
            <person name="Ren X."/>
            <person name="Shi Z."/>
            <person name="Wen M."/>
            <person name="Jian M."/>
            <person name="Yang H."/>
            <person name="Zhang G."/>
            <person name="Yang Z."/>
            <person name="Chen R."/>
            <person name="Liu S."/>
            <person name="Li J."/>
            <person name="Ma L."/>
            <person name="Liu H."/>
            <person name="Zhou Y."/>
            <person name="Zhao J."/>
            <person name="Fang X."/>
            <person name="Li G."/>
            <person name="Fang L."/>
            <person name="Li Y."/>
            <person name="Liu D."/>
            <person name="Zheng H."/>
            <person name="Zhang Y."/>
            <person name="Qin N."/>
            <person name="Li Z."/>
            <person name="Yang G."/>
            <person name="Yang S."/>
            <person name="Bolund L."/>
            <person name="Kristiansen K."/>
            <person name="Zheng H."/>
            <person name="Li S."/>
            <person name="Zhang X."/>
            <person name="Yang H."/>
            <person name="Wang J."/>
            <person name="Sun R."/>
            <person name="Zhang B."/>
            <person name="Jiang S."/>
            <person name="Wang J."/>
            <person name="Du Y."/>
            <person name="Li S."/>
        </authorList>
    </citation>
    <scope>NUCLEOTIDE SEQUENCE [LARGE SCALE GENOMIC DNA]</scope>
    <source>
        <strain evidence="8">cv. 9930</strain>
    </source>
</reference>
<dbReference type="Gramene" id="KGN54288">
    <property type="protein sequence ID" value="KGN54288"/>
    <property type="gene ID" value="Csa_4G296900"/>
</dbReference>
<dbReference type="GO" id="GO:0005634">
    <property type="term" value="C:nucleus"/>
    <property type="evidence" value="ECO:0007669"/>
    <property type="project" value="UniProtKB-SubCell"/>
</dbReference>
<dbReference type="AlphaFoldDB" id="A0A0A0KXM1"/>
<organism evidence="7 8">
    <name type="scientific">Cucumis sativus</name>
    <name type="common">Cucumber</name>
    <dbReference type="NCBI Taxonomy" id="3659"/>
    <lineage>
        <taxon>Eukaryota</taxon>
        <taxon>Viridiplantae</taxon>
        <taxon>Streptophyta</taxon>
        <taxon>Embryophyta</taxon>
        <taxon>Tracheophyta</taxon>
        <taxon>Spermatophyta</taxon>
        <taxon>Magnoliopsida</taxon>
        <taxon>eudicotyledons</taxon>
        <taxon>Gunneridae</taxon>
        <taxon>Pentapetalae</taxon>
        <taxon>rosids</taxon>
        <taxon>fabids</taxon>
        <taxon>Cucurbitales</taxon>
        <taxon>Cucurbitaceae</taxon>
        <taxon>Benincaseae</taxon>
        <taxon>Cucumis</taxon>
    </lineage>
</organism>
<dbReference type="Pfam" id="PF02365">
    <property type="entry name" value="NAM"/>
    <property type="match status" value="1"/>
</dbReference>
<keyword evidence="3" id="KW-0238">DNA-binding</keyword>
<name>A0A0A0KXM1_CUCSA</name>
<evidence type="ECO:0000313" key="8">
    <source>
        <dbReference type="Proteomes" id="UP000029981"/>
    </source>
</evidence>
<dbReference type="InterPro" id="IPR036093">
    <property type="entry name" value="NAC_dom_sf"/>
</dbReference>
<dbReference type="Proteomes" id="UP000029981">
    <property type="component" value="Chromosome 4"/>
</dbReference>
<evidence type="ECO:0000256" key="4">
    <source>
        <dbReference type="ARBA" id="ARBA00023163"/>
    </source>
</evidence>
<reference evidence="7 8" key="3">
    <citation type="journal article" date="2010" name="BMC Genomics">
        <title>Transcriptome sequencing and comparative analysis of cucumber flowers with different sex types.</title>
        <authorList>
            <person name="Guo S."/>
            <person name="Zheng Y."/>
            <person name="Joung J.G."/>
            <person name="Liu S."/>
            <person name="Zhang Z."/>
            <person name="Crasta O.R."/>
            <person name="Sobral B.W."/>
            <person name="Xu Y."/>
            <person name="Huang S."/>
            <person name="Fei Z."/>
        </authorList>
    </citation>
    <scope>NUCLEOTIDE SEQUENCE [LARGE SCALE GENOMIC DNA]</scope>
    <source>
        <strain evidence="8">cv. 9930</strain>
    </source>
</reference>
<dbReference type="Gene3D" id="2.170.150.80">
    <property type="entry name" value="NAC domain"/>
    <property type="match status" value="1"/>
</dbReference>
<evidence type="ECO:0000313" key="7">
    <source>
        <dbReference type="EMBL" id="KGN54288.1"/>
    </source>
</evidence>